<evidence type="ECO:0000313" key="1">
    <source>
        <dbReference type="EMBL" id="MFD2186560.1"/>
    </source>
</evidence>
<dbReference type="PRINTS" id="PR01950">
    <property type="entry name" value="LANCSUPER"/>
</dbReference>
<accession>A0ABW5AW80</accession>
<dbReference type="Proteomes" id="UP001597344">
    <property type="component" value="Unassembled WGS sequence"/>
</dbReference>
<comment type="caution">
    <text evidence="1">The sequence shown here is derived from an EMBL/GenBank/DDBJ whole genome shotgun (WGS) entry which is preliminary data.</text>
</comment>
<sequence length="397" mass="45896">METTEKILEKIEDVLYTKAEKVGLPIVDEDLGVIIFFATLYRNTKDESYKQKALRLFNKTVKVFADHELNYSLIHGFEGIFWTVNYLYESKIIESEDILANLEPYLLESIEYDLKNHNYNVLHGCLGKIQYYLYSKSVDSEKASEVINKVVQAFYDNRIEKSGSINWNDLRLNSNLNIGFFNGHPTILKFLVKLKECGYGNNQIDEMIDKLIDVLVLSLDQPDKKVSIRGKEIGEGGQYYSVIELHGNLSIAYSLYYTGLVLGREDLKQKAHEITLAVASKDPKKSGIMHFEKHSFQDIGMSHGLGGVTYLLFKLNNWIKDTEIEKNQKIWQQEFLKNTDKLLGIDEKILMPEIFQKDENEYPYDRYSLLDGILGSGFVISSLHYKQDDWGTYLTMY</sequence>
<keyword evidence="2" id="KW-1185">Reference proteome</keyword>
<dbReference type="Gene3D" id="1.50.10.20">
    <property type="match status" value="1"/>
</dbReference>
<dbReference type="RefSeq" id="WP_378319533.1">
    <property type="nucleotide sequence ID" value="NZ_JBHUHY010000003.1"/>
</dbReference>
<dbReference type="InterPro" id="IPR007822">
    <property type="entry name" value="LANC-like"/>
</dbReference>
<dbReference type="SUPFAM" id="SSF158745">
    <property type="entry name" value="LanC-like"/>
    <property type="match status" value="1"/>
</dbReference>
<name>A0ABW5AW80_9FLAO</name>
<proteinExistence type="predicted"/>
<dbReference type="SMART" id="SM01260">
    <property type="entry name" value="LANC_like"/>
    <property type="match status" value="1"/>
</dbReference>
<protein>
    <submittedName>
        <fullName evidence="1">Lanthionine synthetase LanC family protein</fullName>
    </submittedName>
</protein>
<organism evidence="1 2">
    <name type="scientific">Aquimarina celericrescens</name>
    <dbReference type="NCBI Taxonomy" id="1964542"/>
    <lineage>
        <taxon>Bacteria</taxon>
        <taxon>Pseudomonadati</taxon>
        <taxon>Bacteroidota</taxon>
        <taxon>Flavobacteriia</taxon>
        <taxon>Flavobacteriales</taxon>
        <taxon>Flavobacteriaceae</taxon>
        <taxon>Aquimarina</taxon>
    </lineage>
</organism>
<dbReference type="EMBL" id="JBHUHY010000003">
    <property type="protein sequence ID" value="MFD2186560.1"/>
    <property type="molecule type" value="Genomic_DNA"/>
</dbReference>
<dbReference type="Pfam" id="PF05147">
    <property type="entry name" value="LANC_like"/>
    <property type="match status" value="1"/>
</dbReference>
<reference evidence="2" key="1">
    <citation type="journal article" date="2019" name="Int. J. Syst. Evol. Microbiol.">
        <title>The Global Catalogue of Microorganisms (GCM) 10K type strain sequencing project: providing services to taxonomists for standard genome sequencing and annotation.</title>
        <authorList>
            <consortium name="The Broad Institute Genomics Platform"/>
            <consortium name="The Broad Institute Genome Sequencing Center for Infectious Disease"/>
            <person name="Wu L."/>
            <person name="Ma J."/>
        </authorList>
    </citation>
    <scope>NUCLEOTIDE SEQUENCE [LARGE SCALE GENOMIC DNA]</scope>
    <source>
        <strain evidence="2">DT92</strain>
    </source>
</reference>
<gene>
    <name evidence="1" type="ORF">ACFSJT_07125</name>
</gene>
<evidence type="ECO:0000313" key="2">
    <source>
        <dbReference type="Proteomes" id="UP001597344"/>
    </source>
</evidence>